<dbReference type="InterPro" id="IPR015385">
    <property type="entry name" value="Phage_P22_Gp8_scaffold"/>
</dbReference>
<name>A0A7C9VEL5_9BRAD</name>
<feature type="compositionally biased region" description="Basic and acidic residues" evidence="1">
    <location>
        <begin position="40"/>
        <end position="61"/>
    </location>
</feature>
<feature type="compositionally biased region" description="Basic and acidic residues" evidence="1">
    <location>
        <begin position="70"/>
        <end position="92"/>
    </location>
</feature>
<dbReference type="EMBL" id="JAAMRR010000755">
    <property type="protein sequence ID" value="NGX96428.1"/>
    <property type="molecule type" value="Genomic_DNA"/>
</dbReference>
<feature type="region of interest" description="Disordered" evidence="1">
    <location>
        <begin position="241"/>
        <end position="281"/>
    </location>
</feature>
<keyword evidence="3" id="KW-1185">Reference proteome</keyword>
<accession>A0A7C9VEL5</accession>
<evidence type="ECO:0000313" key="3">
    <source>
        <dbReference type="Proteomes" id="UP000480266"/>
    </source>
</evidence>
<dbReference type="AlphaFoldDB" id="A0A7C9VEL5"/>
<organism evidence="2 3">
    <name type="scientific">Candidatus Afipia apatlaquensis</name>
    <dbReference type="NCBI Taxonomy" id="2712852"/>
    <lineage>
        <taxon>Bacteria</taxon>
        <taxon>Pseudomonadati</taxon>
        <taxon>Pseudomonadota</taxon>
        <taxon>Alphaproteobacteria</taxon>
        <taxon>Hyphomicrobiales</taxon>
        <taxon>Nitrobacteraceae</taxon>
        <taxon>Afipia</taxon>
    </lineage>
</organism>
<dbReference type="Proteomes" id="UP000480266">
    <property type="component" value="Unassembled WGS sequence"/>
</dbReference>
<protein>
    <recommendedName>
        <fullName evidence="4">DUF4355 domain-containing protein</fullName>
    </recommendedName>
</protein>
<dbReference type="Pfam" id="PF09306">
    <property type="entry name" value="Phage-scaffold"/>
    <property type="match status" value="1"/>
</dbReference>
<gene>
    <name evidence="2" type="ORF">G4V63_14770</name>
</gene>
<feature type="region of interest" description="Disordered" evidence="1">
    <location>
        <begin position="1"/>
        <end position="110"/>
    </location>
</feature>
<sequence>MSDTTEQAAAPAEVEVINDGIIDLDAAPAAEEPSPDDEAEKPAEEAKKAEPEAGETEEAKKKLSGAQRAKLREQRLRDELSARERQIEELRKQTKASDAGADDGEKEPVEADFNGDWFAYRDAVAAFKAGKAAREAIRNEFRTKEQAELSTKQTEAARARAEAHAERIEDARDVIADFDEVMETMKGVQVRQDVIDEIMSSDKSALLSYHLAKNPEKLEALNSMNARELAREMGRLEATVQLPEAKKQTSAPPPLSTLRGGAAPSSAESDLNAWLKKTYGK</sequence>
<evidence type="ECO:0008006" key="4">
    <source>
        <dbReference type="Google" id="ProtNLM"/>
    </source>
</evidence>
<comment type="caution">
    <text evidence="2">The sequence shown here is derived from an EMBL/GenBank/DDBJ whole genome shotgun (WGS) entry which is preliminary data.</text>
</comment>
<proteinExistence type="predicted"/>
<reference evidence="2" key="1">
    <citation type="submission" date="2020-02" db="EMBL/GenBank/DDBJ databases">
        <title>Draft genome sequence of Candidatus Afipia apatlaquensis IBT-C3, a potential strain for decolorization of textile dyes.</title>
        <authorList>
            <person name="Sanchez-Reyes A."/>
            <person name="Breton-Deval L."/>
            <person name="Mangelson H."/>
            <person name="Sanchez-Flores A."/>
        </authorList>
    </citation>
    <scope>NUCLEOTIDE SEQUENCE [LARGE SCALE GENOMIC DNA]</scope>
    <source>
        <strain evidence="2">IBT-C3</strain>
    </source>
</reference>
<evidence type="ECO:0000256" key="1">
    <source>
        <dbReference type="SAM" id="MobiDB-lite"/>
    </source>
</evidence>
<evidence type="ECO:0000313" key="2">
    <source>
        <dbReference type="EMBL" id="NGX96428.1"/>
    </source>
</evidence>